<dbReference type="AlphaFoldDB" id="A0AA39ZX62"/>
<accession>A0AA39ZX62</accession>
<protein>
    <submittedName>
        <fullName evidence="2">Uncharacterized protein</fullName>
    </submittedName>
</protein>
<name>A0AA39ZX62_9PEZI</name>
<feature type="compositionally biased region" description="Basic and acidic residues" evidence="1">
    <location>
        <begin position="74"/>
        <end position="93"/>
    </location>
</feature>
<comment type="caution">
    <text evidence="2">The sequence shown here is derived from an EMBL/GenBank/DDBJ whole genome shotgun (WGS) entry which is preliminary data.</text>
</comment>
<reference evidence="2" key="1">
    <citation type="submission" date="2023-06" db="EMBL/GenBank/DDBJ databases">
        <title>Genome-scale phylogeny and comparative genomics of the fungal order Sordariales.</title>
        <authorList>
            <consortium name="Lawrence Berkeley National Laboratory"/>
            <person name="Hensen N."/>
            <person name="Bonometti L."/>
            <person name="Westerberg I."/>
            <person name="Brannstrom I.O."/>
            <person name="Guillou S."/>
            <person name="Cros-Aarteil S."/>
            <person name="Calhoun S."/>
            <person name="Haridas S."/>
            <person name="Kuo A."/>
            <person name="Mondo S."/>
            <person name="Pangilinan J."/>
            <person name="Riley R."/>
            <person name="Labutti K."/>
            <person name="Andreopoulos B."/>
            <person name="Lipzen A."/>
            <person name="Chen C."/>
            <person name="Yanf M."/>
            <person name="Daum C."/>
            <person name="Ng V."/>
            <person name="Clum A."/>
            <person name="Steindorff A."/>
            <person name="Ohm R."/>
            <person name="Martin F."/>
            <person name="Silar P."/>
            <person name="Natvig D."/>
            <person name="Lalanne C."/>
            <person name="Gautier V."/>
            <person name="Ament-Velasquez S.L."/>
            <person name="Kruys A."/>
            <person name="Hutchinson M.I."/>
            <person name="Powell A.J."/>
            <person name="Barry K."/>
            <person name="Miller A.N."/>
            <person name="Grigoriev I.V."/>
            <person name="Debuchy R."/>
            <person name="Gladieux P."/>
            <person name="Thoren M.H."/>
            <person name="Johannesson H."/>
        </authorList>
    </citation>
    <scope>NUCLEOTIDE SEQUENCE</scope>
    <source>
        <strain evidence="2">SMH4607-1</strain>
    </source>
</reference>
<evidence type="ECO:0000313" key="3">
    <source>
        <dbReference type="Proteomes" id="UP001172102"/>
    </source>
</evidence>
<dbReference type="EMBL" id="JAUKUA010000007">
    <property type="protein sequence ID" value="KAK0705255.1"/>
    <property type="molecule type" value="Genomic_DNA"/>
</dbReference>
<feature type="region of interest" description="Disordered" evidence="1">
    <location>
        <begin position="74"/>
        <end position="102"/>
    </location>
</feature>
<evidence type="ECO:0000256" key="1">
    <source>
        <dbReference type="SAM" id="MobiDB-lite"/>
    </source>
</evidence>
<dbReference type="Proteomes" id="UP001172102">
    <property type="component" value="Unassembled WGS sequence"/>
</dbReference>
<keyword evidence="3" id="KW-1185">Reference proteome</keyword>
<evidence type="ECO:0000313" key="2">
    <source>
        <dbReference type="EMBL" id="KAK0705255.1"/>
    </source>
</evidence>
<proteinExistence type="predicted"/>
<gene>
    <name evidence="2" type="ORF">B0H67DRAFT_376834</name>
</gene>
<sequence length="213" mass="24433">MASHTVSCSIKYVFQSRSDSTVQRMTLHLSESLHDTRRLQLAAHPSLPSSLSFLTPVHVERGVIRAAVQCDLESPLRDRPNKTHQNRQADRHTGRQTGELAQTGRYRDRPLEIWLLPTLRRQPDWRLTLPSSPLRMHNPIHTHGRTTATAGHIALSYCDKAPRPREREAFFASRCRLPKFGGPEIIWGDVFVFPRLFHAYRRPWGIAFSSQEG</sequence>
<organism evidence="2 3">
    <name type="scientific">Lasiosphaeris hirsuta</name>
    <dbReference type="NCBI Taxonomy" id="260670"/>
    <lineage>
        <taxon>Eukaryota</taxon>
        <taxon>Fungi</taxon>
        <taxon>Dikarya</taxon>
        <taxon>Ascomycota</taxon>
        <taxon>Pezizomycotina</taxon>
        <taxon>Sordariomycetes</taxon>
        <taxon>Sordariomycetidae</taxon>
        <taxon>Sordariales</taxon>
        <taxon>Lasiosphaeriaceae</taxon>
        <taxon>Lasiosphaeris</taxon>
    </lineage>
</organism>